<comment type="caution">
    <text evidence="10">The sequence shown here is derived from an EMBL/GenBank/DDBJ whole genome shotgun (WGS) entry which is preliminary data.</text>
</comment>
<evidence type="ECO:0000313" key="11">
    <source>
        <dbReference type="Proteomes" id="UP000494216"/>
    </source>
</evidence>
<reference evidence="10 11" key="1">
    <citation type="submission" date="2020-02" db="EMBL/GenBank/DDBJ databases">
        <authorList>
            <person name="Hogendoorn C."/>
        </authorList>
    </citation>
    <scope>NUCLEOTIDE SEQUENCE [LARGE SCALE GENOMIC DNA]</scope>
    <source>
        <strain evidence="10">METHB21</strain>
    </source>
</reference>
<sequence length="965" mass="109489">MSIFLHGHYVSLMDNLESELAALYPGQREIVEASLKKWADYISGLDFKDLKTQKFTASIVKVWGCSLFVAESCSRKPELLVDLVVSGDLAAIYSDTCYHDKLALLAINSEADLMAKLRHFRRREMIRIAWRDLAGWAPLTETLLDLSGLADACIQYALAFLYRQACDKRGVPLLSNGRPQQIIVLGMGKLGACELNYSSDVDLIFAYAEEGVLADRKATSYGEFFTRLCQSLVKVLDETTVDGFVFRTDIRLRPFGDSGPIIMTFDGMEKYYQTQAREWERYAMIKARQVAGDFDTGAKLMVMLKSFVYRRYLDYGAFEELRALKVQITLELRRKDRLENIKLGPGGIREIEFIGQAFQLIRGGKDKALQKRGILEVLQILGQSGLLSETEAEQLRQSYCFLRRIENHIQQYQDKQTHDLPVQPAVQHILAYSLDYPDWHGFKHELDKVRSYVHEVFGLVFSLSRQEVAPRLSQKIWACIADEAELIANLKACNFQEPEEILAAIKGFKNSSATRRLTAKGAAVLDRLMPQLIEAVQQVDNREETLKRLLGLFEAVAGRNVYLSLLSENPDALSQLIRLSSASPWVSDYLAHYPVLFDELLDTRTLYEPLKKNDLDAQLKILLSQIDRQDVEQLMIALRQFKQLNVLRVAAADIMGVIPVMVVSDYLTYIAENIVSHSVERAWQMLAETHGYPPDSDNNAIGFAVIGFGKLGGIELGYGSDLDLVFLYDCKDGHALTEGPKPVSCSRFYGKLGQKVRHILDTRMLSGVLYEVDMRLRPSGESGLLVNHINSYEEYLKNQAWTWEHQALVRGRFIAGDPLLKAQFEAIRRKILSVPRDSAQLKKEVREMREKMRKALDLTGAEKFDLKQSKGGIADIEFIVQFGVLDQASKNKALTTYTDNIRLLDGLREHGFISATNADTLKTAYCAYRDYGHKLVLQGDRAVIDESEVAEMRTQVEQIWRDYME</sequence>
<comment type="cofactor">
    <cofactor evidence="7">
        <name>Mg(2+)</name>
        <dbReference type="ChEBI" id="CHEBI:18420"/>
    </cofactor>
</comment>
<feature type="domain" description="PII-uridylyltransferase/Glutamine-synthetase adenylyltransferase" evidence="9">
    <location>
        <begin position="323"/>
        <end position="460"/>
    </location>
</feature>
<comment type="catalytic activity">
    <reaction evidence="7">
        <text>[glutamine synthetase]-L-tyrosine + ATP = [glutamine synthetase]-O(4)-(5'-adenylyl)-L-tyrosine + diphosphate</text>
        <dbReference type="Rhea" id="RHEA:18589"/>
        <dbReference type="Rhea" id="RHEA-COMP:10660"/>
        <dbReference type="Rhea" id="RHEA-COMP:10661"/>
        <dbReference type="ChEBI" id="CHEBI:30616"/>
        <dbReference type="ChEBI" id="CHEBI:33019"/>
        <dbReference type="ChEBI" id="CHEBI:46858"/>
        <dbReference type="ChEBI" id="CHEBI:83624"/>
        <dbReference type="EC" id="2.7.7.42"/>
    </reaction>
</comment>
<dbReference type="SUPFAM" id="SSF81301">
    <property type="entry name" value="Nucleotidyltransferase"/>
    <property type="match status" value="2"/>
</dbReference>
<comment type="catalytic activity">
    <reaction evidence="7">
        <text>[glutamine synthetase]-O(4)-(5'-adenylyl)-L-tyrosine + phosphate = [glutamine synthetase]-L-tyrosine + ADP</text>
        <dbReference type="Rhea" id="RHEA:43716"/>
        <dbReference type="Rhea" id="RHEA-COMP:10660"/>
        <dbReference type="Rhea" id="RHEA-COMP:10661"/>
        <dbReference type="ChEBI" id="CHEBI:43474"/>
        <dbReference type="ChEBI" id="CHEBI:46858"/>
        <dbReference type="ChEBI" id="CHEBI:83624"/>
        <dbReference type="ChEBI" id="CHEBI:456216"/>
        <dbReference type="EC" id="2.7.7.89"/>
    </reaction>
</comment>
<dbReference type="EMBL" id="CADCXN010000091">
    <property type="protein sequence ID" value="CAA9892177.1"/>
    <property type="molecule type" value="Genomic_DNA"/>
</dbReference>
<dbReference type="FunFam" id="1.20.120.330:FF:000005">
    <property type="entry name" value="Bifunctional glutamine synthetase adenylyltransferase/adenylyl-removing enzyme"/>
    <property type="match status" value="1"/>
</dbReference>
<dbReference type="Gene3D" id="1.20.120.1510">
    <property type="match status" value="1"/>
</dbReference>
<evidence type="ECO:0000256" key="3">
    <source>
        <dbReference type="ARBA" id="ARBA00022741"/>
    </source>
</evidence>
<keyword evidence="3 7" id="KW-0547">Nucleotide-binding</keyword>
<dbReference type="InterPro" id="IPR005190">
    <property type="entry name" value="GlnE_rpt_dom"/>
</dbReference>
<dbReference type="Pfam" id="PF08335">
    <property type="entry name" value="GlnD_UR_UTase"/>
    <property type="match status" value="2"/>
</dbReference>
<evidence type="ECO:0000256" key="6">
    <source>
        <dbReference type="ARBA" id="ARBA00023268"/>
    </source>
</evidence>
<comment type="similarity">
    <text evidence="7">Belongs to the GlnE family.</text>
</comment>
<evidence type="ECO:0000256" key="1">
    <source>
        <dbReference type="ARBA" id="ARBA00022679"/>
    </source>
</evidence>
<evidence type="ECO:0000256" key="4">
    <source>
        <dbReference type="ARBA" id="ARBA00022840"/>
    </source>
</evidence>
<keyword evidence="1 7" id="KW-0808">Transferase</keyword>
<dbReference type="PANTHER" id="PTHR30621:SF0">
    <property type="entry name" value="BIFUNCTIONAL GLUTAMINE SYNTHETASE ADENYLYLTRANSFERASE_ADENYLYL-REMOVING ENZYME"/>
    <property type="match status" value="1"/>
</dbReference>
<dbReference type="RefSeq" id="WP_246247047.1">
    <property type="nucleotide sequence ID" value="NZ_CADCXN010000091.1"/>
</dbReference>
<dbReference type="InterPro" id="IPR043519">
    <property type="entry name" value="NT_sf"/>
</dbReference>
<feature type="region of interest" description="Adenylyl removase" evidence="7">
    <location>
        <begin position="1"/>
        <end position="465"/>
    </location>
</feature>
<dbReference type="NCBIfam" id="NF008292">
    <property type="entry name" value="PRK11072.1"/>
    <property type="match status" value="1"/>
</dbReference>
<dbReference type="Proteomes" id="UP000494216">
    <property type="component" value="Unassembled WGS sequence"/>
</dbReference>
<keyword evidence="6 7" id="KW-0511">Multifunctional enzyme</keyword>
<evidence type="ECO:0000259" key="8">
    <source>
        <dbReference type="Pfam" id="PF03710"/>
    </source>
</evidence>
<keyword evidence="11" id="KW-1185">Reference proteome</keyword>
<keyword evidence="4 7" id="KW-0067">ATP-binding</keyword>
<comment type="function">
    <text evidence="7">Involved in the regulation of glutamine synthetase GlnA, a key enzyme in the process to assimilate ammonia. When cellular nitrogen levels are high, the C-terminal adenylyl transferase (AT) inactivates GlnA by covalent transfer of an adenylyl group from ATP to specific tyrosine residue of GlnA, thus reducing its activity. Conversely, when nitrogen levels are low, the N-terminal adenylyl removase (AR) activates GlnA by removing the adenylyl group by phosphorolysis, increasing its activity. The regulatory region of GlnE binds the signal transduction protein PII (GlnB) which indicates the nitrogen status of the cell.</text>
</comment>
<dbReference type="GO" id="GO:0008882">
    <property type="term" value="F:[glutamate-ammonia-ligase] adenylyltransferase activity"/>
    <property type="evidence" value="ECO:0007669"/>
    <property type="project" value="UniProtKB-UniRule"/>
</dbReference>
<dbReference type="PANTHER" id="PTHR30621">
    <property type="entry name" value="GLUTAMINE SYNTHETASE ADENYLYLTRANSFERASE"/>
    <property type="match status" value="1"/>
</dbReference>
<dbReference type="Gene3D" id="1.20.120.330">
    <property type="entry name" value="Nucleotidyltransferases domain 2"/>
    <property type="match status" value="2"/>
</dbReference>
<dbReference type="EC" id="2.7.7.42" evidence="7"/>
<dbReference type="InterPro" id="IPR023057">
    <property type="entry name" value="GlnE"/>
</dbReference>
<name>A0A8S0YAL7_9GAMM</name>
<dbReference type="CDD" id="cd05401">
    <property type="entry name" value="NT_GlnE_GlnD_like"/>
    <property type="match status" value="2"/>
</dbReference>
<dbReference type="HAMAP" id="MF_00802">
    <property type="entry name" value="GlnE"/>
    <property type="match status" value="1"/>
</dbReference>
<feature type="domain" description="Glutamate-ammonia ligase adenylyltransferase repeated" evidence="8">
    <location>
        <begin position="58"/>
        <end position="299"/>
    </location>
</feature>
<dbReference type="InterPro" id="IPR013546">
    <property type="entry name" value="PII_UdlTrfase/GS_AdlTrfase"/>
</dbReference>
<dbReference type="GO" id="GO:0000287">
    <property type="term" value="F:magnesium ion binding"/>
    <property type="evidence" value="ECO:0007669"/>
    <property type="project" value="UniProtKB-UniRule"/>
</dbReference>
<evidence type="ECO:0000313" key="10">
    <source>
        <dbReference type="EMBL" id="CAA9892177.1"/>
    </source>
</evidence>
<dbReference type="EC" id="2.7.7.89" evidence="7"/>
<dbReference type="Pfam" id="PF03710">
    <property type="entry name" value="GlnE"/>
    <property type="match status" value="2"/>
</dbReference>
<proteinExistence type="inferred from homology"/>
<evidence type="ECO:0000256" key="7">
    <source>
        <dbReference type="HAMAP-Rule" id="MF_00802"/>
    </source>
</evidence>
<dbReference type="GO" id="GO:0005829">
    <property type="term" value="C:cytosol"/>
    <property type="evidence" value="ECO:0007669"/>
    <property type="project" value="TreeGrafter"/>
</dbReference>
<dbReference type="FunFam" id="3.30.460.10:FF:000009">
    <property type="entry name" value="Bifunctional glutamine synthetase adenylyltransferase/adenylyl-removing enzyme"/>
    <property type="match status" value="1"/>
</dbReference>
<evidence type="ECO:0000256" key="2">
    <source>
        <dbReference type="ARBA" id="ARBA00022695"/>
    </source>
</evidence>
<dbReference type="GO" id="GO:0000820">
    <property type="term" value="P:regulation of glutamine family amino acid metabolic process"/>
    <property type="evidence" value="ECO:0007669"/>
    <property type="project" value="UniProtKB-UniRule"/>
</dbReference>
<dbReference type="GO" id="GO:0005524">
    <property type="term" value="F:ATP binding"/>
    <property type="evidence" value="ECO:0007669"/>
    <property type="project" value="UniProtKB-UniRule"/>
</dbReference>
<keyword evidence="2 7" id="KW-0548">Nucleotidyltransferase</keyword>
<keyword evidence="5 7" id="KW-0460">Magnesium</keyword>
<feature type="domain" description="Glutamate-ammonia ligase adenylyltransferase repeated" evidence="8">
    <location>
        <begin position="574"/>
        <end position="826"/>
    </location>
</feature>
<accession>A0A8S0YAL7</accession>
<feature type="region of interest" description="Adenylyl transferase" evidence="7">
    <location>
        <begin position="473"/>
        <end position="965"/>
    </location>
</feature>
<organism evidence="10 11">
    <name type="scientific">Candidatus Methylobacter favarea</name>
    <dbReference type="NCBI Taxonomy" id="2707345"/>
    <lineage>
        <taxon>Bacteria</taxon>
        <taxon>Pseudomonadati</taxon>
        <taxon>Pseudomonadota</taxon>
        <taxon>Gammaproteobacteria</taxon>
        <taxon>Methylococcales</taxon>
        <taxon>Methylococcaceae</taxon>
        <taxon>Methylobacter</taxon>
    </lineage>
</organism>
<dbReference type="GO" id="GO:0047388">
    <property type="term" value="F:[glutamine synthetase]-adenylyl-L-tyrosine phosphorylase activity"/>
    <property type="evidence" value="ECO:0007669"/>
    <property type="project" value="UniProtKB-EC"/>
</dbReference>
<evidence type="ECO:0000259" key="9">
    <source>
        <dbReference type="Pfam" id="PF08335"/>
    </source>
</evidence>
<dbReference type="Gene3D" id="3.30.460.10">
    <property type="entry name" value="Beta Polymerase, domain 2"/>
    <property type="match status" value="2"/>
</dbReference>
<dbReference type="SUPFAM" id="SSF81593">
    <property type="entry name" value="Nucleotidyltransferase substrate binding subunit/domain"/>
    <property type="match status" value="2"/>
</dbReference>
<evidence type="ECO:0000256" key="5">
    <source>
        <dbReference type="ARBA" id="ARBA00022842"/>
    </source>
</evidence>
<protein>
    <recommendedName>
        <fullName evidence="7">Bifunctional glutamine synthetase adenylyltransferase/adenylyl-removing enzyme</fullName>
    </recommendedName>
    <alternativeName>
        <fullName evidence="7">ATP:glutamine synthetase adenylyltransferase</fullName>
    </alternativeName>
    <alternativeName>
        <fullName evidence="7">ATase</fullName>
    </alternativeName>
    <domain>
        <recommendedName>
            <fullName evidence="7">Glutamine synthetase adenylyl-L-tyrosine phosphorylase</fullName>
            <ecNumber evidence="7">2.7.7.89</ecNumber>
        </recommendedName>
        <alternativeName>
            <fullName evidence="7">Adenylyl removase</fullName>
            <shortName evidence="7">AR</shortName>
            <shortName evidence="7">AT-N</shortName>
        </alternativeName>
    </domain>
    <domain>
        <recommendedName>
            <fullName evidence="7">Glutamine synthetase adenylyl transferase</fullName>
            <ecNumber evidence="7">2.7.7.42</ecNumber>
        </recommendedName>
        <alternativeName>
            <fullName evidence="7">Adenylyl transferase</fullName>
            <shortName evidence="7">AT</shortName>
            <shortName evidence="7">AT-C</shortName>
        </alternativeName>
    </domain>
</protein>
<dbReference type="AlphaFoldDB" id="A0A8S0YAL7"/>
<gene>
    <name evidence="7 10" type="primary">glnE</name>
    <name evidence="10" type="ORF">METHB2_60069</name>
</gene>
<feature type="domain" description="PII-uridylyltransferase/Glutamine-synthetase adenylyltransferase" evidence="9">
    <location>
        <begin position="841"/>
        <end position="941"/>
    </location>
</feature>